<evidence type="ECO:0000313" key="3">
    <source>
        <dbReference type="Proteomes" id="UP001190700"/>
    </source>
</evidence>
<organism evidence="2 3">
    <name type="scientific">Cymbomonas tetramitiformis</name>
    <dbReference type="NCBI Taxonomy" id="36881"/>
    <lineage>
        <taxon>Eukaryota</taxon>
        <taxon>Viridiplantae</taxon>
        <taxon>Chlorophyta</taxon>
        <taxon>Pyramimonadophyceae</taxon>
        <taxon>Pyramimonadales</taxon>
        <taxon>Pyramimonadaceae</taxon>
        <taxon>Cymbomonas</taxon>
    </lineage>
</organism>
<reference evidence="2 3" key="1">
    <citation type="journal article" date="2015" name="Genome Biol. Evol.">
        <title>Comparative Genomics of a Bacterivorous Green Alga Reveals Evolutionary Causalities and Consequences of Phago-Mixotrophic Mode of Nutrition.</title>
        <authorList>
            <person name="Burns J.A."/>
            <person name="Paasch A."/>
            <person name="Narechania A."/>
            <person name="Kim E."/>
        </authorList>
    </citation>
    <scope>NUCLEOTIDE SEQUENCE [LARGE SCALE GENOMIC DNA]</scope>
    <source>
        <strain evidence="2 3">PLY_AMNH</strain>
    </source>
</reference>
<accession>A0AAE0ER46</accession>
<proteinExistence type="predicted"/>
<dbReference type="InterPro" id="IPR049012">
    <property type="entry name" value="Mutator_transp_dom"/>
</dbReference>
<evidence type="ECO:0000259" key="1">
    <source>
        <dbReference type="Pfam" id="PF20700"/>
    </source>
</evidence>
<evidence type="ECO:0000313" key="2">
    <source>
        <dbReference type="EMBL" id="KAK3235765.1"/>
    </source>
</evidence>
<dbReference type="Pfam" id="PF20700">
    <property type="entry name" value="Mutator"/>
    <property type="match status" value="1"/>
</dbReference>
<gene>
    <name evidence="2" type="ORF">CYMTET_54030</name>
</gene>
<feature type="domain" description="Mutator-like transposase" evidence="1">
    <location>
        <begin position="4"/>
        <end position="317"/>
    </location>
</feature>
<dbReference type="AlphaFoldDB" id="A0AAE0ER46"/>
<keyword evidence="3" id="KW-1185">Reference proteome</keyword>
<protein>
    <recommendedName>
        <fullName evidence="1">Mutator-like transposase domain-containing protein</fullName>
    </recommendedName>
</protein>
<dbReference type="Proteomes" id="UP001190700">
    <property type="component" value="Unassembled WGS sequence"/>
</dbReference>
<comment type="caution">
    <text evidence="2">The sequence shown here is derived from an EMBL/GenBank/DDBJ whole genome shotgun (WGS) entry which is preliminary data.</text>
</comment>
<dbReference type="EMBL" id="LGRX02035220">
    <property type="protein sequence ID" value="KAK3235765.1"/>
    <property type="molecule type" value="Genomic_DNA"/>
</dbReference>
<sequence>MLHAVGLQNAGLCPAKVEKYLTTLGVNYQLHRTNLGNLQKHAGKEVESMAVASCTKALQEETLLAKEKGDVLEGVVQLGACGDAAWPNRGSGRSYASFCGMFVLMGALMKKVISANIFDKMCATRELAERQVPPRAPPVHDCWRGARGINCQSDMDWRGSSKAMEAEGAVLCVKSVGEHTFTEPVASDTLLDTQARVALFTADEDSNMIAAINDVNGIVPAKLLPVGKQFDPNHLQKLLYKDLDALRAARKWGGATLSKAVIEYFNKQYRYVIKSVAVIEDLPGFDTKEKKAEWLSGAIMNIVDHAFNIDPTHASCRRYRVPLPDGSFHPWCGVESAKPDWKIHLPHGKFLQRDSPPGYYEGVKVM</sequence>
<name>A0AAE0ER46_9CHLO</name>